<keyword evidence="3" id="KW-1185">Reference proteome</keyword>
<dbReference type="PANTHER" id="PTHR46586:SF3">
    <property type="entry name" value="ANKYRIN REPEAT-CONTAINING PROTEIN"/>
    <property type="match status" value="1"/>
</dbReference>
<dbReference type="Gene3D" id="1.25.40.20">
    <property type="entry name" value="Ankyrin repeat-containing domain"/>
    <property type="match status" value="1"/>
</dbReference>
<evidence type="ECO:0000313" key="2">
    <source>
        <dbReference type="EMBL" id="VFT93359.1"/>
    </source>
</evidence>
<dbReference type="SUPFAM" id="SSF48403">
    <property type="entry name" value="Ankyrin repeat"/>
    <property type="match status" value="1"/>
</dbReference>
<dbReference type="InterPro" id="IPR052050">
    <property type="entry name" value="SecEffector_AnkRepeat"/>
</dbReference>
<organism evidence="2 3">
    <name type="scientific">Aphanomyces stellatus</name>
    <dbReference type="NCBI Taxonomy" id="120398"/>
    <lineage>
        <taxon>Eukaryota</taxon>
        <taxon>Sar</taxon>
        <taxon>Stramenopiles</taxon>
        <taxon>Oomycota</taxon>
        <taxon>Saprolegniomycetes</taxon>
        <taxon>Saprolegniales</taxon>
        <taxon>Verrucalvaceae</taxon>
        <taxon>Aphanomyces</taxon>
    </lineage>
</organism>
<dbReference type="OrthoDB" id="64675at2759"/>
<gene>
    <name evidence="2" type="primary">Aste57867_16588</name>
    <name evidence="1" type="ORF">As57867_016531</name>
    <name evidence="2" type="ORF">ASTE57867_16588</name>
</gene>
<dbReference type="InterPro" id="IPR002110">
    <property type="entry name" value="Ankyrin_rpt"/>
</dbReference>
<sequence length="142" mass="15976">MDTAAGQGHLEVVQFLHENRTEGCTTLAMDNAARRGQLHVLRYLHTHRSEGTSSNVMKSVMNNANLGKNVDVVKWLHEVRGESIPPRPWNVVFEEYYSQHEDCTCAKEVLNKAAENGEANFVRVLLKRGHECTTAAMDPMDI</sequence>
<reference evidence="2 3" key="1">
    <citation type="submission" date="2019-03" db="EMBL/GenBank/DDBJ databases">
        <authorList>
            <person name="Gaulin E."/>
            <person name="Dumas B."/>
        </authorList>
    </citation>
    <scope>NUCLEOTIDE SEQUENCE [LARGE SCALE GENOMIC DNA]</scope>
    <source>
        <strain evidence="2">CBS 568.67</strain>
    </source>
</reference>
<proteinExistence type="predicted"/>
<name>A0A485L6S3_9STRA</name>
<evidence type="ECO:0000313" key="3">
    <source>
        <dbReference type="Proteomes" id="UP000332933"/>
    </source>
</evidence>
<evidence type="ECO:0000313" key="1">
    <source>
        <dbReference type="EMBL" id="KAF0692331.1"/>
    </source>
</evidence>
<accession>A0A485L6S3</accession>
<dbReference type="EMBL" id="CAADRA010005919">
    <property type="protein sequence ID" value="VFT93359.1"/>
    <property type="molecule type" value="Genomic_DNA"/>
</dbReference>
<dbReference type="Pfam" id="PF13637">
    <property type="entry name" value="Ank_4"/>
    <property type="match status" value="1"/>
</dbReference>
<protein>
    <submittedName>
        <fullName evidence="2">Aste57867_16588 protein</fullName>
    </submittedName>
</protein>
<dbReference type="InterPro" id="IPR036770">
    <property type="entry name" value="Ankyrin_rpt-contain_sf"/>
</dbReference>
<dbReference type="EMBL" id="VJMH01005898">
    <property type="protein sequence ID" value="KAF0692331.1"/>
    <property type="molecule type" value="Genomic_DNA"/>
</dbReference>
<dbReference type="AlphaFoldDB" id="A0A485L6S3"/>
<reference evidence="1" key="2">
    <citation type="submission" date="2019-06" db="EMBL/GenBank/DDBJ databases">
        <title>Genomics analysis of Aphanomyces spp. identifies a new class of oomycete effector associated with host adaptation.</title>
        <authorList>
            <person name="Gaulin E."/>
        </authorList>
    </citation>
    <scope>NUCLEOTIDE SEQUENCE</scope>
    <source>
        <strain evidence="1">CBS 578.67</strain>
    </source>
</reference>
<dbReference type="PANTHER" id="PTHR46586">
    <property type="entry name" value="ANKYRIN REPEAT-CONTAINING PROTEIN"/>
    <property type="match status" value="1"/>
</dbReference>
<dbReference type="Proteomes" id="UP000332933">
    <property type="component" value="Unassembled WGS sequence"/>
</dbReference>